<organism evidence="3 4">
    <name type="scientific">Caulobacter rhizosphaerae</name>
    <dbReference type="NCBI Taxonomy" id="2010972"/>
    <lineage>
        <taxon>Bacteria</taxon>
        <taxon>Pseudomonadati</taxon>
        <taxon>Pseudomonadota</taxon>
        <taxon>Alphaproteobacteria</taxon>
        <taxon>Caulobacterales</taxon>
        <taxon>Caulobacteraceae</taxon>
        <taxon>Caulobacter</taxon>
    </lineage>
</organism>
<evidence type="ECO:0000256" key="1">
    <source>
        <dbReference type="SAM" id="Phobius"/>
    </source>
</evidence>
<keyword evidence="1" id="KW-0812">Transmembrane</keyword>
<feature type="transmembrane region" description="Helical" evidence="1">
    <location>
        <begin position="170"/>
        <end position="191"/>
    </location>
</feature>
<reference evidence="3 4" key="1">
    <citation type="submission" date="2023-07" db="EMBL/GenBank/DDBJ databases">
        <title>Sorghum-associated microbial communities from plants grown in Nebraska, USA.</title>
        <authorList>
            <person name="Schachtman D."/>
        </authorList>
    </citation>
    <scope>NUCLEOTIDE SEQUENCE [LARGE SCALE GENOMIC DNA]</scope>
    <source>
        <strain evidence="3 4">DS2154</strain>
    </source>
</reference>
<dbReference type="RefSeq" id="WP_056752308.1">
    <property type="nucleotide sequence ID" value="NZ_JAVDRL010000009.1"/>
</dbReference>
<dbReference type="PANTHER" id="PTHR42709:SF11">
    <property type="entry name" value="DEDA FAMILY PROTEIN"/>
    <property type="match status" value="1"/>
</dbReference>
<dbReference type="PANTHER" id="PTHR42709">
    <property type="entry name" value="ALKALINE PHOSPHATASE LIKE PROTEIN"/>
    <property type="match status" value="1"/>
</dbReference>
<feature type="transmembrane region" description="Helical" evidence="1">
    <location>
        <begin position="52"/>
        <end position="78"/>
    </location>
</feature>
<dbReference type="Proteomes" id="UP001262754">
    <property type="component" value="Unassembled WGS sequence"/>
</dbReference>
<sequence>MLRRLYDWVMSLAASRHAPVSLFAISFAESSFFPVPPDVMLAPMVLAKPDKAWRYAALCTLASVLGGILGYGIGFFFHDAAQKLLAVLGKPNALADAECWYRHWGSWVIIAKGFTPIPFKLVTITSGLLQFSFPIFIAACVVTRAARFFLVAFVVKKFGPAMMPVIEKRLALFAGLLIALLVIGLTASHFLGGSGGGACAG</sequence>
<proteinExistence type="predicted"/>
<keyword evidence="4" id="KW-1185">Reference proteome</keyword>
<feature type="domain" description="VTT" evidence="2">
    <location>
        <begin position="51"/>
        <end position="155"/>
    </location>
</feature>
<dbReference type="InterPro" id="IPR032816">
    <property type="entry name" value="VTT_dom"/>
</dbReference>
<keyword evidence="1" id="KW-1133">Transmembrane helix</keyword>
<comment type="caution">
    <text evidence="3">The sequence shown here is derived from an EMBL/GenBank/DDBJ whole genome shotgun (WGS) entry which is preliminary data.</text>
</comment>
<keyword evidence="1" id="KW-0472">Membrane</keyword>
<feature type="transmembrane region" description="Helical" evidence="1">
    <location>
        <begin position="131"/>
        <end position="150"/>
    </location>
</feature>
<dbReference type="Pfam" id="PF09335">
    <property type="entry name" value="VTT_dom"/>
    <property type="match status" value="1"/>
</dbReference>
<dbReference type="InterPro" id="IPR051311">
    <property type="entry name" value="DedA_domain"/>
</dbReference>
<gene>
    <name evidence="3" type="ORF">J2800_003169</name>
</gene>
<name>A0ABU1N3B0_9CAUL</name>
<evidence type="ECO:0000313" key="4">
    <source>
        <dbReference type="Proteomes" id="UP001262754"/>
    </source>
</evidence>
<evidence type="ECO:0000313" key="3">
    <source>
        <dbReference type="EMBL" id="MDR6532411.1"/>
    </source>
</evidence>
<accession>A0ABU1N3B0</accession>
<dbReference type="EMBL" id="JAVDRL010000009">
    <property type="protein sequence ID" value="MDR6532411.1"/>
    <property type="molecule type" value="Genomic_DNA"/>
</dbReference>
<protein>
    <submittedName>
        <fullName evidence="3">Membrane protein YqaA with SNARE-associated domain</fullName>
    </submittedName>
</protein>
<evidence type="ECO:0000259" key="2">
    <source>
        <dbReference type="Pfam" id="PF09335"/>
    </source>
</evidence>